<evidence type="ECO:0000313" key="3">
    <source>
        <dbReference type="Proteomes" id="UP000828026"/>
    </source>
</evidence>
<feature type="compositionally biased region" description="Low complexity" evidence="1">
    <location>
        <begin position="219"/>
        <end position="239"/>
    </location>
</feature>
<accession>A0AAE8XF43</accession>
<sequence>MNLFAQLQNQAQQVKTEDVDFSGKFTVDSGAYPAVIRVAYLDKSDKGAAFVSLEAILNIKGKERTYKENIYISKADGSLTYKDKKTGEDKPMVGFTTVDTICKLVTGKPFSEQTIEAKGVKLRKNQQEVVEPREVLMDLCGAKVILGIIETKEDHYNKPGETQLKNNIRKVFAEDGRTINELEAHNNAMKNDGEPVEAKYINGWKEANEGKLVDKTGKKPAQGKPAAGNPAQQAAPSLF</sequence>
<proteinExistence type="predicted"/>
<evidence type="ECO:0000256" key="1">
    <source>
        <dbReference type="SAM" id="MobiDB-lite"/>
    </source>
</evidence>
<evidence type="ECO:0008006" key="4">
    <source>
        <dbReference type="Google" id="ProtNLM"/>
    </source>
</evidence>
<keyword evidence="3" id="KW-1185">Reference proteome</keyword>
<dbReference type="Proteomes" id="UP000828026">
    <property type="component" value="Segment"/>
</dbReference>
<name>A0AAE8XF43_9CAUD</name>
<organism evidence="2 3">
    <name type="scientific">Vibrio phage BUCT194</name>
    <dbReference type="NCBI Taxonomy" id="2859072"/>
    <lineage>
        <taxon>Viruses</taxon>
        <taxon>Duplodnaviria</taxon>
        <taxon>Heunggongvirae</taxon>
        <taxon>Uroviricota</taxon>
        <taxon>Caudoviricetes</taxon>
        <taxon>Schitoviridae</taxon>
        <taxon>Varunavirus</taxon>
        <taxon>Varunavirus BUCT194</taxon>
    </lineage>
</organism>
<dbReference type="EMBL" id="MZ447858">
    <property type="protein sequence ID" value="UAW01143.1"/>
    <property type="molecule type" value="Genomic_DNA"/>
</dbReference>
<evidence type="ECO:0000313" key="2">
    <source>
        <dbReference type="EMBL" id="UAW01143.1"/>
    </source>
</evidence>
<reference evidence="2 3" key="1">
    <citation type="submission" date="2021-06" db="EMBL/GenBank/DDBJ databases">
        <authorList>
            <person name="Chen R."/>
            <person name="Qin H."/>
            <person name="He S."/>
            <person name="Han P."/>
            <person name="Xu F."/>
            <person name="Sun H."/>
            <person name="Fan H."/>
            <person name="Tong Y."/>
        </authorList>
    </citation>
    <scope>NUCLEOTIDE SEQUENCE [LARGE SCALE GENOMIC DNA]</scope>
</reference>
<protein>
    <recommendedName>
        <fullName evidence="4">Single-stranded DNA-binding protein</fullName>
    </recommendedName>
</protein>
<dbReference type="KEGG" id="vg:77933497"/>
<dbReference type="RefSeq" id="YP_010657578.1">
    <property type="nucleotide sequence ID" value="NC_070848.1"/>
</dbReference>
<dbReference type="GeneID" id="77933497"/>
<feature type="region of interest" description="Disordered" evidence="1">
    <location>
        <begin position="209"/>
        <end position="239"/>
    </location>
</feature>